<dbReference type="EMBL" id="CP048020">
    <property type="protein sequence ID" value="QHX42212.1"/>
    <property type="molecule type" value="Genomic_DNA"/>
</dbReference>
<dbReference type="NCBIfam" id="TIGR02385">
    <property type="entry name" value="RelE_StbE"/>
    <property type="match status" value="1"/>
</dbReference>
<dbReference type="InterPro" id="IPR035093">
    <property type="entry name" value="RelE/ParE_toxin_dom_sf"/>
</dbReference>
<evidence type="ECO:0000256" key="2">
    <source>
        <dbReference type="ARBA" id="ARBA00022649"/>
    </source>
</evidence>
<dbReference type="InterPro" id="IPR007712">
    <property type="entry name" value="RelE/ParE_toxin"/>
</dbReference>
<proteinExistence type="inferred from homology"/>
<reference evidence="3 4" key="1">
    <citation type="submission" date="2020-01" db="EMBL/GenBank/DDBJ databases">
        <title>Complete genome sequence of a human oral phylogroup 1 Treponema sp. strain ATCC 700766, originally isolated from periodontitis dental plaque.</title>
        <authorList>
            <person name="Chan Y."/>
            <person name="Huo Y.-B."/>
            <person name="Yu X.-L."/>
            <person name="Zeng H."/>
            <person name="Leung W.-K."/>
            <person name="Watt R.M."/>
        </authorList>
    </citation>
    <scope>NUCLEOTIDE SEQUENCE [LARGE SCALE GENOMIC DNA]</scope>
    <source>
        <strain evidence="3 4">OMZ 804</strain>
    </source>
</reference>
<dbReference type="KEGG" id="trz:GWP43_00685"/>
<protein>
    <submittedName>
        <fullName evidence="3">Type II toxin-antitoxin system RelE/ParE family toxin</fullName>
    </submittedName>
</protein>
<keyword evidence="2" id="KW-1277">Toxin-antitoxin system</keyword>
<dbReference type="Gene3D" id="3.30.2310.20">
    <property type="entry name" value="RelE-like"/>
    <property type="match status" value="1"/>
</dbReference>
<accession>A0A6P1XZU0</accession>
<evidence type="ECO:0000313" key="4">
    <source>
        <dbReference type="Proteomes" id="UP000464374"/>
    </source>
</evidence>
<dbReference type="PANTHER" id="PTHR35601:SF1">
    <property type="entry name" value="TOXIN RELE"/>
    <property type="match status" value="1"/>
</dbReference>
<organism evidence="3 4">
    <name type="scientific">Treponema vincentii</name>
    <dbReference type="NCBI Taxonomy" id="69710"/>
    <lineage>
        <taxon>Bacteria</taxon>
        <taxon>Pseudomonadati</taxon>
        <taxon>Spirochaetota</taxon>
        <taxon>Spirochaetia</taxon>
        <taxon>Spirochaetales</taxon>
        <taxon>Treponemataceae</taxon>
        <taxon>Treponema</taxon>
    </lineage>
</organism>
<dbReference type="PANTHER" id="PTHR35601">
    <property type="entry name" value="TOXIN RELE"/>
    <property type="match status" value="1"/>
</dbReference>
<comment type="similarity">
    <text evidence="1">Belongs to the RelE toxin family.</text>
</comment>
<name>A0A6P1XZU0_9SPIR</name>
<dbReference type="SUPFAM" id="SSF143011">
    <property type="entry name" value="RelE-like"/>
    <property type="match status" value="1"/>
</dbReference>
<sequence length="88" mass="10390">MYRVETTARFDKEFKKLDKYTQRMIAAWIDKNLEGSENPRVHGKGLTANRSGQWRYRIGDYRLICAIQDNELVILALTVGHRRTVYDQ</sequence>
<evidence type="ECO:0000256" key="1">
    <source>
        <dbReference type="ARBA" id="ARBA00006226"/>
    </source>
</evidence>
<dbReference type="Proteomes" id="UP000464374">
    <property type="component" value="Chromosome"/>
</dbReference>
<dbReference type="Pfam" id="PF05016">
    <property type="entry name" value="ParE_toxin"/>
    <property type="match status" value="1"/>
</dbReference>
<dbReference type="AlphaFoldDB" id="A0A6P1XZU0"/>
<evidence type="ECO:0000313" key="3">
    <source>
        <dbReference type="EMBL" id="QHX42212.1"/>
    </source>
</evidence>
<dbReference type="RefSeq" id="WP_162662026.1">
    <property type="nucleotide sequence ID" value="NZ_CP048020.1"/>
</dbReference>
<gene>
    <name evidence="3" type="ORF">GWP43_00685</name>
</gene>